<dbReference type="Gene3D" id="3.40.50.300">
    <property type="entry name" value="P-loop containing nucleotide triphosphate hydrolases"/>
    <property type="match status" value="1"/>
</dbReference>
<comment type="caution">
    <text evidence="5">The sequence shown here is derived from an EMBL/GenBank/DDBJ whole genome shotgun (WGS) entry which is preliminary data.</text>
</comment>
<evidence type="ECO:0000313" key="5">
    <source>
        <dbReference type="EMBL" id="GAA4492966.1"/>
    </source>
</evidence>
<dbReference type="RefSeq" id="WP_345463291.1">
    <property type="nucleotide sequence ID" value="NZ_BAABHF010000019.1"/>
</dbReference>
<keyword evidence="6" id="KW-1185">Reference proteome</keyword>
<dbReference type="InterPro" id="IPR003439">
    <property type="entry name" value="ABC_transporter-like_ATP-bd"/>
</dbReference>
<dbReference type="EMBL" id="BAABHF010000019">
    <property type="protein sequence ID" value="GAA4492966.1"/>
    <property type="molecule type" value="Genomic_DNA"/>
</dbReference>
<organism evidence="5 6">
    <name type="scientific">Actinoallomurus oryzae</name>
    <dbReference type="NCBI Taxonomy" id="502180"/>
    <lineage>
        <taxon>Bacteria</taxon>
        <taxon>Bacillati</taxon>
        <taxon>Actinomycetota</taxon>
        <taxon>Actinomycetes</taxon>
        <taxon>Streptosporangiales</taxon>
        <taxon>Thermomonosporaceae</taxon>
        <taxon>Actinoallomurus</taxon>
    </lineage>
</organism>
<accession>A0ABP8PTK8</accession>
<dbReference type="Pfam" id="PF00005">
    <property type="entry name" value="ABC_tran"/>
    <property type="match status" value="1"/>
</dbReference>
<proteinExistence type="predicted"/>
<protein>
    <submittedName>
        <fullName evidence="5">ABC transporter ATP-binding protein</fullName>
    </submittedName>
</protein>
<evidence type="ECO:0000259" key="4">
    <source>
        <dbReference type="PROSITE" id="PS50893"/>
    </source>
</evidence>
<dbReference type="InterPro" id="IPR003593">
    <property type="entry name" value="AAA+_ATPase"/>
</dbReference>
<dbReference type="CDD" id="cd03219">
    <property type="entry name" value="ABC_Mj1267_LivG_branched"/>
    <property type="match status" value="1"/>
</dbReference>
<dbReference type="SUPFAM" id="SSF52540">
    <property type="entry name" value="P-loop containing nucleoside triphosphate hydrolases"/>
    <property type="match status" value="1"/>
</dbReference>
<dbReference type="InterPro" id="IPR032823">
    <property type="entry name" value="BCA_ABC_TP_C"/>
</dbReference>
<sequence length="246" mass="26374">MTSPLLDVRGLTKQFGGVKAVNGVDLSLDEGEIVGLIGPNGAGKTTVFNMLSGTLRPTRGEIHLAGREVTGWRAHRVCAAGMTRTFQVVRPFRSLSVTDNVLVGATGGGAAEGQARSIAAETLEFVGLAAQAHRPARELSLIDLKRLEVARALATRPRVLLLDEVFAGLTPRELPLAVELVQAIRRRGISLIVIEHLMQVVMNLSDRVVVLNHGEELAVGTPEEVVENPVVIEAYLGTEYRDAHGL</sequence>
<keyword evidence="1" id="KW-0813">Transport</keyword>
<dbReference type="InterPro" id="IPR051120">
    <property type="entry name" value="ABC_AA/LPS_Transport"/>
</dbReference>
<dbReference type="PROSITE" id="PS50893">
    <property type="entry name" value="ABC_TRANSPORTER_2"/>
    <property type="match status" value="1"/>
</dbReference>
<evidence type="ECO:0000313" key="6">
    <source>
        <dbReference type="Proteomes" id="UP001500503"/>
    </source>
</evidence>
<keyword evidence="2" id="KW-0547">Nucleotide-binding</keyword>
<dbReference type="Pfam" id="PF12399">
    <property type="entry name" value="BCA_ABC_TP_C"/>
    <property type="match status" value="1"/>
</dbReference>
<reference evidence="6" key="1">
    <citation type="journal article" date="2019" name="Int. J. Syst. Evol. Microbiol.">
        <title>The Global Catalogue of Microorganisms (GCM) 10K type strain sequencing project: providing services to taxonomists for standard genome sequencing and annotation.</title>
        <authorList>
            <consortium name="The Broad Institute Genomics Platform"/>
            <consortium name="The Broad Institute Genome Sequencing Center for Infectious Disease"/>
            <person name="Wu L."/>
            <person name="Ma J."/>
        </authorList>
    </citation>
    <scope>NUCLEOTIDE SEQUENCE [LARGE SCALE GENOMIC DNA]</scope>
    <source>
        <strain evidence="6">JCM 17933</strain>
    </source>
</reference>
<dbReference type="GO" id="GO:0005524">
    <property type="term" value="F:ATP binding"/>
    <property type="evidence" value="ECO:0007669"/>
    <property type="project" value="UniProtKB-KW"/>
</dbReference>
<dbReference type="PANTHER" id="PTHR45772:SF7">
    <property type="entry name" value="AMINO ACID ABC TRANSPORTER ATP-BINDING PROTEIN"/>
    <property type="match status" value="1"/>
</dbReference>
<dbReference type="Proteomes" id="UP001500503">
    <property type="component" value="Unassembled WGS sequence"/>
</dbReference>
<dbReference type="PANTHER" id="PTHR45772">
    <property type="entry name" value="CONSERVED COMPONENT OF ABC TRANSPORTER FOR NATURAL AMINO ACIDS-RELATED"/>
    <property type="match status" value="1"/>
</dbReference>
<evidence type="ECO:0000256" key="2">
    <source>
        <dbReference type="ARBA" id="ARBA00022741"/>
    </source>
</evidence>
<evidence type="ECO:0000256" key="1">
    <source>
        <dbReference type="ARBA" id="ARBA00022448"/>
    </source>
</evidence>
<gene>
    <name evidence="5" type="ORF">GCM10023191_029670</name>
</gene>
<evidence type="ECO:0000256" key="3">
    <source>
        <dbReference type="ARBA" id="ARBA00022840"/>
    </source>
</evidence>
<feature type="domain" description="ABC transporter" evidence="4">
    <location>
        <begin position="6"/>
        <end position="238"/>
    </location>
</feature>
<dbReference type="SMART" id="SM00382">
    <property type="entry name" value="AAA"/>
    <property type="match status" value="1"/>
</dbReference>
<keyword evidence="3 5" id="KW-0067">ATP-binding</keyword>
<name>A0ABP8PTK8_9ACTN</name>
<dbReference type="InterPro" id="IPR027417">
    <property type="entry name" value="P-loop_NTPase"/>
</dbReference>